<proteinExistence type="predicted"/>
<evidence type="ECO:0000313" key="4">
    <source>
        <dbReference type="EMBL" id="MQL85525.1"/>
    </source>
</evidence>
<dbReference type="SUPFAM" id="SSF101148">
    <property type="entry name" value="Plant invertase/pectin methylesterase inhibitor"/>
    <property type="match status" value="1"/>
</dbReference>
<feature type="chain" id="PRO_5032372639" description="Pectinesterase inhibitor domain-containing protein" evidence="2">
    <location>
        <begin position="22"/>
        <end position="190"/>
    </location>
</feature>
<protein>
    <recommendedName>
        <fullName evidence="3">Pectinesterase inhibitor domain-containing protein</fullName>
    </recommendedName>
</protein>
<dbReference type="SMR" id="A0A843UPS3"/>
<dbReference type="InterPro" id="IPR051955">
    <property type="entry name" value="PME_Inhibitor"/>
</dbReference>
<sequence>MAPLAVVAAALLLLLSHPAQARVPEQHFAVKVRAAAGGKNAASLCSSTDYPDICASAAKDIRGPVSEKALIQASIQAAIKKVQEAKASAAALGASLFRVSKDKMAKGNLRVCQEVYDTVVADLHKSLDALKSGTAQDLNIRLSAAMTDVDTCEDGYAEAGTKSPLAGPDSVTGKHASNALTLAKMLKTGH</sequence>
<comment type="caution">
    <text evidence="4">The sequence shown here is derived from an EMBL/GenBank/DDBJ whole genome shotgun (WGS) entry which is preliminary data.</text>
</comment>
<dbReference type="EMBL" id="NMUH01000833">
    <property type="protein sequence ID" value="MQL85525.1"/>
    <property type="molecule type" value="Genomic_DNA"/>
</dbReference>
<evidence type="ECO:0000256" key="1">
    <source>
        <dbReference type="ARBA" id="ARBA00022729"/>
    </source>
</evidence>
<feature type="domain" description="Pectinesterase inhibitor" evidence="3">
    <location>
        <begin position="36"/>
        <end position="182"/>
    </location>
</feature>
<accession>A0A843UPS3</accession>
<feature type="signal peptide" evidence="2">
    <location>
        <begin position="1"/>
        <end position="21"/>
    </location>
</feature>
<dbReference type="PANTHER" id="PTHR31080">
    <property type="entry name" value="PECTINESTERASE INHIBITOR-LIKE"/>
    <property type="match status" value="1"/>
</dbReference>
<dbReference type="GO" id="GO:0004857">
    <property type="term" value="F:enzyme inhibitor activity"/>
    <property type="evidence" value="ECO:0007669"/>
    <property type="project" value="InterPro"/>
</dbReference>
<dbReference type="SMART" id="SM00856">
    <property type="entry name" value="PMEI"/>
    <property type="match status" value="1"/>
</dbReference>
<keyword evidence="1 2" id="KW-0732">Signal</keyword>
<dbReference type="InterPro" id="IPR035513">
    <property type="entry name" value="Invertase/methylesterase_inhib"/>
</dbReference>
<evidence type="ECO:0000256" key="2">
    <source>
        <dbReference type="SAM" id="SignalP"/>
    </source>
</evidence>
<keyword evidence="5" id="KW-1185">Reference proteome</keyword>
<dbReference type="Gene3D" id="1.20.140.40">
    <property type="entry name" value="Invertase/pectin methylesterase inhibitor family protein"/>
    <property type="match status" value="1"/>
</dbReference>
<dbReference type="OrthoDB" id="770764at2759"/>
<evidence type="ECO:0000313" key="5">
    <source>
        <dbReference type="Proteomes" id="UP000652761"/>
    </source>
</evidence>
<dbReference type="Proteomes" id="UP000652761">
    <property type="component" value="Unassembled WGS sequence"/>
</dbReference>
<organism evidence="4 5">
    <name type="scientific">Colocasia esculenta</name>
    <name type="common">Wild taro</name>
    <name type="synonym">Arum esculentum</name>
    <dbReference type="NCBI Taxonomy" id="4460"/>
    <lineage>
        <taxon>Eukaryota</taxon>
        <taxon>Viridiplantae</taxon>
        <taxon>Streptophyta</taxon>
        <taxon>Embryophyta</taxon>
        <taxon>Tracheophyta</taxon>
        <taxon>Spermatophyta</taxon>
        <taxon>Magnoliopsida</taxon>
        <taxon>Liliopsida</taxon>
        <taxon>Araceae</taxon>
        <taxon>Aroideae</taxon>
        <taxon>Colocasieae</taxon>
        <taxon>Colocasia</taxon>
    </lineage>
</organism>
<dbReference type="AlphaFoldDB" id="A0A843UPS3"/>
<evidence type="ECO:0000259" key="3">
    <source>
        <dbReference type="SMART" id="SM00856"/>
    </source>
</evidence>
<dbReference type="CDD" id="cd15800">
    <property type="entry name" value="PMEI-like_2"/>
    <property type="match status" value="1"/>
</dbReference>
<dbReference type="PANTHER" id="PTHR31080:SF274">
    <property type="entry name" value="PECTINESTERASE_PECTINESTERASE INHIBITOR 26"/>
    <property type="match status" value="1"/>
</dbReference>
<reference evidence="4" key="1">
    <citation type="submission" date="2017-07" db="EMBL/GenBank/DDBJ databases">
        <title>Taro Niue Genome Assembly and Annotation.</title>
        <authorList>
            <person name="Atibalentja N."/>
            <person name="Keating K."/>
            <person name="Fields C.J."/>
        </authorList>
    </citation>
    <scope>NUCLEOTIDE SEQUENCE</scope>
    <source>
        <strain evidence="4">Niue_2</strain>
        <tissue evidence="4">Leaf</tissue>
    </source>
</reference>
<gene>
    <name evidence="4" type="ORF">Taro_018044</name>
</gene>
<dbReference type="NCBIfam" id="TIGR01614">
    <property type="entry name" value="PME_inhib"/>
    <property type="match status" value="1"/>
</dbReference>
<name>A0A843UPS3_COLES</name>
<dbReference type="InterPro" id="IPR006501">
    <property type="entry name" value="Pectinesterase_inhib_dom"/>
</dbReference>
<dbReference type="Pfam" id="PF04043">
    <property type="entry name" value="PMEI"/>
    <property type="match status" value="1"/>
</dbReference>